<organism evidence="2 3">
    <name type="scientific">Chromobacterium aquaticum</name>
    <dbReference type="NCBI Taxonomy" id="467180"/>
    <lineage>
        <taxon>Bacteria</taxon>
        <taxon>Pseudomonadati</taxon>
        <taxon>Pseudomonadota</taxon>
        <taxon>Betaproteobacteria</taxon>
        <taxon>Neisseriales</taxon>
        <taxon>Chromobacteriaceae</taxon>
        <taxon>Chromobacterium</taxon>
    </lineage>
</organism>
<dbReference type="Proteomes" id="UP001595999">
    <property type="component" value="Unassembled WGS sequence"/>
</dbReference>
<dbReference type="RefSeq" id="WP_231461108.1">
    <property type="nucleotide sequence ID" value="NZ_JAJOHW010000021.1"/>
</dbReference>
<feature type="region of interest" description="Disordered" evidence="1">
    <location>
        <begin position="1"/>
        <end position="20"/>
    </location>
</feature>
<evidence type="ECO:0008006" key="4">
    <source>
        <dbReference type="Google" id="ProtNLM"/>
    </source>
</evidence>
<sequence>MQNTLKPINSPDGLFHDGNPTTGELGTIVSADWLNSLQQATATTQDELITLIKDSGQALDANRKDQLLQAVKQIAWGGYAKPDTLAGYGIIDAATKVELKTAIDRVVNGAPGALDTLQELAAALGNDQNFAATVTNKLATKADKSNSLAGYGIADAYTKAEVMEQSLIRSFFMPEIQGALGNKLSISTSLGQIVINGGSSIVWRGTRVYDVAAYPVERRSFLTEANKVYHLRWRPLQGFVMFDLANDKYNPQKVPDTHLQFDSQPDDALIALIEVNAENNPVVNAYENIAIYAPKILLDVFSTTRIVTNGLTTLFANTFKNNYARSYRGRIDWDLSFGATTGELCFGQPSIELDGVKIGHGTRWHLGIKPGCAYTSNYSGHRIQVLNRGSHVIKALFRNETAAAVVFNPGNMDASTWDNSGSSLSVTALEVI</sequence>
<evidence type="ECO:0000313" key="2">
    <source>
        <dbReference type="EMBL" id="MFC4489305.1"/>
    </source>
</evidence>
<evidence type="ECO:0000313" key="3">
    <source>
        <dbReference type="Proteomes" id="UP001595999"/>
    </source>
</evidence>
<comment type="caution">
    <text evidence="2">The sequence shown here is derived from an EMBL/GenBank/DDBJ whole genome shotgun (WGS) entry which is preliminary data.</text>
</comment>
<gene>
    <name evidence="2" type="ORF">ACFO0R_06705</name>
</gene>
<reference evidence="3" key="1">
    <citation type="journal article" date="2019" name="Int. J. Syst. Evol. Microbiol.">
        <title>The Global Catalogue of Microorganisms (GCM) 10K type strain sequencing project: providing services to taxonomists for standard genome sequencing and annotation.</title>
        <authorList>
            <consortium name="The Broad Institute Genomics Platform"/>
            <consortium name="The Broad Institute Genome Sequencing Center for Infectious Disease"/>
            <person name="Wu L."/>
            <person name="Ma J."/>
        </authorList>
    </citation>
    <scope>NUCLEOTIDE SEQUENCE [LARGE SCALE GENOMIC DNA]</scope>
    <source>
        <strain evidence="3">CGMCC 4.7608</strain>
    </source>
</reference>
<dbReference type="EMBL" id="JBHSEK010000003">
    <property type="protein sequence ID" value="MFC4489305.1"/>
    <property type="molecule type" value="Genomic_DNA"/>
</dbReference>
<name>A0ABV8ZRW4_9NEIS</name>
<keyword evidence="3" id="KW-1185">Reference proteome</keyword>
<accession>A0ABV8ZRW4</accession>
<evidence type="ECO:0000256" key="1">
    <source>
        <dbReference type="SAM" id="MobiDB-lite"/>
    </source>
</evidence>
<proteinExistence type="predicted"/>
<protein>
    <recommendedName>
        <fullName evidence="4">Tail fiber protein</fullName>
    </recommendedName>
</protein>